<dbReference type="EMBL" id="JALDYZ010000001">
    <property type="protein sequence ID" value="MDI7921008.1"/>
    <property type="molecule type" value="Genomic_DNA"/>
</dbReference>
<gene>
    <name evidence="1" type="ORF">MRS75_02795</name>
</gene>
<name>A0AAE3QBM0_9HYPH</name>
<dbReference type="Proteomes" id="UP001161580">
    <property type="component" value="Unassembled WGS sequence"/>
</dbReference>
<organism evidence="1 2">
    <name type="scientific">Ferirhizobium litorale</name>
    <dbReference type="NCBI Taxonomy" id="2927786"/>
    <lineage>
        <taxon>Bacteria</taxon>
        <taxon>Pseudomonadati</taxon>
        <taxon>Pseudomonadota</taxon>
        <taxon>Alphaproteobacteria</taxon>
        <taxon>Hyphomicrobiales</taxon>
        <taxon>Rhizobiaceae</taxon>
        <taxon>Ferirhizobium</taxon>
    </lineage>
</organism>
<comment type="caution">
    <text evidence="1">The sequence shown here is derived from an EMBL/GenBank/DDBJ whole genome shotgun (WGS) entry which is preliminary data.</text>
</comment>
<keyword evidence="2" id="KW-1185">Reference proteome</keyword>
<evidence type="ECO:0000313" key="2">
    <source>
        <dbReference type="Proteomes" id="UP001161580"/>
    </source>
</evidence>
<dbReference type="AlphaFoldDB" id="A0AAE3QBM0"/>
<protein>
    <submittedName>
        <fullName evidence="1">Uncharacterized protein</fullName>
    </submittedName>
</protein>
<evidence type="ECO:0000313" key="1">
    <source>
        <dbReference type="EMBL" id="MDI7921008.1"/>
    </source>
</evidence>
<sequence>MVTLANVTVPQEQPLTEAAPEATSFLYRLADQMRRESGCDIPFSHFLAQARLRLAADPDLARKDDARRSAARDVESSACFEAWAHRE</sequence>
<reference evidence="1" key="1">
    <citation type="submission" date="2022-03" db="EMBL/GenBank/DDBJ databases">
        <title>Fererhizobium litorale gen. nov., sp. nov., isolated from sandy sediments of the Sea of Japan seashore.</title>
        <authorList>
            <person name="Romanenko L."/>
            <person name="Kurilenko V."/>
            <person name="Otstavnykh N."/>
            <person name="Svetashev V."/>
            <person name="Tekutyeva L."/>
            <person name="Isaeva M."/>
            <person name="Mikhailov V."/>
        </authorList>
    </citation>
    <scope>NUCLEOTIDE SEQUENCE</scope>
    <source>
        <strain evidence="1">KMM 9576</strain>
    </source>
</reference>
<dbReference type="RefSeq" id="WP_311785164.1">
    <property type="nucleotide sequence ID" value="NZ_JALDYY010000001.1"/>
</dbReference>
<proteinExistence type="predicted"/>
<accession>A0AAE3QBM0</accession>